<sequence length="115" mass="12610">MKRKIKASPLSSRRSSSLSSIAFSLPVREFVKLRNDSVITVRRCVAVVLVPAAAMVDPDFLSTEASPRIGGSWVVPAESLTVAFKIGFGWPEIEGGFLVGGDVRSPPNRRRERQR</sequence>
<reference evidence="1" key="1">
    <citation type="submission" date="2019-12" db="EMBL/GenBank/DDBJ databases">
        <title>Genome sequencing and annotation of Brassica cretica.</title>
        <authorList>
            <person name="Studholme D.J."/>
            <person name="Sarris P."/>
        </authorList>
    </citation>
    <scope>NUCLEOTIDE SEQUENCE</scope>
    <source>
        <strain evidence="1">PFS-109/04</strain>
        <tissue evidence="1">Leaf</tissue>
    </source>
</reference>
<proteinExistence type="predicted"/>
<dbReference type="AlphaFoldDB" id="A0A8S9QJ55"/>
<dbReference type="EMBL" id="QGKX02001290">
    <property type="protein sequence ID" value="KAF3538688.1"/>
    <property type="molecule type" value="Genomic_DNA"/>
</dbReference>
<accession>A0A8S9QJ55</accession>
<organism evidence="1 2">
    <name type="scientific">Brassica cretica</name>
    <name type="common">Mustard</name>
    <dbReference type="NCBI Taxonomy" id="69181"/>
    <lineage>
        <taxon>Eukaryota</taxon>
        <taxon>Viridiplantae</taxon>
        <taxon>Streptophyta</taxon>
        <taxon>Embryophyta</taxon>
        <taxon>Tracheophyta</taxon>
        <taxon>Spermatophyta</taxon>
        <taxon>Magnoliopsida</taxon>
        <taxon>eudicotyledons</taxon>
        <taxon>Gunneridae</taxon>
        <taxon>Pentapetalae</taxon>
        <taxon>rosids</taxon>
        <taxon>malvids</taxon>
        <taxon>Brassicales</taxon>
        <taxon>Brassicaceae</taxon>
        <taxon>Brassiceae</taxon>
        <taxon>Brassica</taxon>
    </lineage>
</organism>
<name>A0A8S9QJ55_BRACR</name>
<comment type="caution">
    <text evidence="1">The sequence shown here is derived from an EMBL/GenBank/DDBJ whole genome shotgun (WGS) entry which is preliminary data.</text>
</comment>
<gene>
    <name evidence="1" type="ORF">F2Q69_00020289</name>
</gene>
<evidence type="ECO:0000313" key="2">
    <source>
        <dbReference type="Proteomes" id="UP000712600"/>
    </source>
</evidence>
<dbReference type="Proteomes" id="UP000712600">
    <property type="component" value="Unassembled WGS sequence"/>
</dbReference>
<protein>
    <submittedName>
        <fullName evidence="1">Uncharacterized protein</fullName>
    </submittedName>
</protein>
<evidence type="ECO:0000313" key="1">
    <source>
        <dbReference type="EMBL" id="KAF3538688.1"/>
    </source>
</evidence>